<gene>
    <name evidence="9" type="ORF">BN938_0786</name>
</gene>
<keyword evidence="4" id="KW-0408">Iron</keyword>
<dbReference type="InterPro" id="IPR017896">
    <property type="entry name" value="4Fe4S_Fe-S-bd"/>
</dbReference>
<keyword evidence="7" id="KW-0812">Transmembrane</keyword>
<dbReference type="InterPro" id="IPR052378">
    <property type="entry name" value="NosR_regulator"/>
</dbReference>
<dbReference type="KEGG" id="rbc:BN938_0786"/>
<evidence type="ECO:0000313" key="9">
    <source>
        <dbReference type="EMBL" id="CDN30890.1"/>
    </source>
</evidence>
<protein>
    <submittedName>
        <fullName evidence="9">Ferredoxin</fullName>
    </submittedName>
</protein>
<feature type="transmembrane region" description="Helical" evidence="7">
    <location>
        <begin position="155"/>
        <end position="179"/>
    </location>
</feature>
<name>A0A060R700_9BACT</name>
<evidence type="ECO:0000256" key="7">
    <source>
        <dbReference type="SAM" id="Phobius"/>
    </source>
</evidence>
<dbReference type="PROSITE" id="PS00198">
    <property type="entry name" value="4FE4S_FER_1"/>
    <property type="match status" value="2"/>
</dbReference>
<keyword evidence="2" id="KW-1003">Cell membrane</keyword>
<feature type="domain" description="4Fe-4S ferredoxin-type" evidence="8">
    <location>
        <begin position="386"/>
        <end position="412"/>
    </location>
</feature>
<dbReference type="HOGENOM" id="CLU_057486_0_0_10"/>
<evidence type="ECO:0000313" key="10">
    <source>
        <dbReference type="Proteomes" id="UP000027616"/>
    </source>
</evidence>
<reference evidence="9 10" key="1">
    <citation type="journal article" date="2015" name="Genome Announc.">
        <title>Complete Genome Sequence of the Novel Leech Symbiont Mucinivorans hirudinis M3T.</title>
        <authorList>
            <person name="Nelson M.C."/>
            <person name="Bomar L."/>
            <person name="Graf J."/>
        </authorList>
    </citation>
    <scope>NUCLEOTIDE SEQUENCE [LARGE SCALE GENOMIC DNA]</scope>
    <source>
        <strain evidence="10">M3</strain>
    </source>
</reference>
<evidence type="ECO:0000256" key="2">
    <source>
        <dbReference type="ARBA" id="ARBA00022475"/>
    </source>
</evidence>
<keyword evidence="5" id="KW-0411">Iron-sulfur</keyword>
<keyword evidence="7" id="KW-1133">Transmembrane helix</keyword>
<dbReference type="SUPFAM" id="SSF54862">
    <property type="entry name" value="4Fe-4S ferredoxins"/>
    <property type="match status" value="1"/>
</dbReference>
<proteinExistence type="predicted"/>
<evidence type="ECO:0000256" key="4">
    <source>
        <dbReference type="ARBA" id="ARBA00023004"/>
    </source>
</evidence>
<dbReference type="Gene3D" id="3.30.70.20">
    <property type="match status" value="1"/>
</dbReference>
<dbReference type="Pfam" id="PF00037">
    <property type="entry name" value="Fer4"/>
    <property type="match status" value="1"/>
</dbReference>
<dbReference type="OrthoDB" id="9806398at2"/>
<evidence type="ECO:0000259" key="8">
    <source>
        <dbReference type="PROSITE" id="PS51379"/>
    </source>
</evidence>
<sequence length="412" mass="45147">MRNFIAIISLTISTVFAQNRFPKPDFESGYQYPTENYAAPAEDIHSWVNLAIMVLLMSVVTWAVHKKRVRTPVIAVSLVSVLWFGFIGGGCICSVGAVQNVALALTDSGYTIPLVVFLFFLLPIIFTLIFGRVFCSGVCPLGALQELVNVKNYRLSRAITTLLGIIPWFYLAFAVLFAITESGFLICRFDPFAGIFRLGGDVVLITIGVILLLISIFVGRPFCRFLCPYGALLSLFSRVSFFQIKITGKECINCDLCRNACPVDAILPPNENCVKESRMAGIRRIILYSTILPAMIAGGALAMHSIAGSLAKSNKTVAMNKIIAAGDTESVDAVAFYGRTGEARQLQEAADEKIAQFRFYSLFAGGFLGFVVALTLISLSLKRSRTHYQINHADCVACGRCFGYCPQNKKRG</sequence>
<dbReference type="Proteomes" id="UP000027616">
    <property type="component" value="Chromosome I"/>
</dbReference>
<dbReference type="PANTHER" id="PTHR30224:SF4">
    <property type="entry name" value="ELECTRON TRANSPORT PROTEIN YCCM-RELATED"/>
    <property type="match status" value="1"/>
</dbReference>
<feature type="transmembrane region" description="Helical" evidence="7">
    <location>
        <begin position="359"/>
        <end position="381"/>
    </location>
</feature>
<keyword evidence="3" id="KW-0479">Metal-binding</keyword>
<feature type="transmembrane region" description="Helical" evidence="7">
    <location>
        <begin position="110"/>
        <end position="134"/>
    </location>
</feature>
<dbReference type="AlphaFoldDB" id="A0A060R700"/>
<dbReference type="PATRIC" id="fig|1433126.3.peg.788"/>
<dbReference type="InterPro" id="IPR017900">
    <property type="entry name" value="4Fe4S_Fe_S_CS"/>
</dbReference>
<keyword evidence="6 7" id="KW-0472">Membrane</keyword>
<evidence type="ECO:0000256" key="1">
    <source>
        <dbReference type="ARBA" id="ARBA00004236"/>
    </source>
</evidence>
<dbReference type="GO" id="GO:0046872">
    <property type="term" value="F:metal ion binding"/>
    <property type="evidence" value="ECO:0007669"/>
    <property type="project" value="UniProtKB-KW"/>
</dbReference>
<dbReference type="GO" id="GO:0051536">
    <property type="term" value="F:iron-sulfur cluster binding"/>
    <property type="evidence" value="ECO:0007669"/>
    <property type="project" value="UniProtKB-KW"/>
</dbReference>
<feature type="transmembrane region" description="Helical" evidence="7">
    <location>
        <begin position="76"/>
        <end position="98"/>
    </location>
</feature>
<dbReference type="STRING" id="1433126.BN938_0786"/>
<evidence type="ECO:0000256" key="5">
    <source>
        <dbReference type="ARBA" id="ARBA00023014"/>
    </source>
</evidence>
<dbReference type="Pfam" id="PF12801">
    <property type="entry name" value="Fer4_5"/>
    <property type="match status" value="2"/>
</dbReference>
<evidence type="ECO:0000256" key="6">
    <source>
        <dbReference type="ARBA" id="ARBA00023136"/>
    </source>
</evidence>
<organism evidence="9 10">
    <name type="scientific">Mucinivorans hirudinis</name>
    <dbReference type="NCBI Taxonomy" id="1433126"/>
    <lineage>
        <taxon>Bacteria</taxon>
        <taxon>Pseudomonadati</taxon>
        <taxon>Bacteroidota</taxon>
        <taxon>Bacteroidia</taxon>
        <taxon>Bacteroidales</taxon>
        <taxon>Rikenellaceae</taxon>
        <taxon>Mucinivorans</taxon>
    </lineage>
</organism>
<dbReference type="PROSITE" id="PS51379">
    <property type="entry name" value="4FE4S_FER_2"/>
    <property type="match status" value="2"/>
</dbReference>
<accession>A0A060R700</accession>
<feature type="transmembrane region" description="Helical" evidence="7">
    <location>
        <begin position="44"/>
        <end position="64"/>
    </location>
</feature>
<comment type="subcellular location">
    <subcellularLocation>
        <location evidence="1">Cell membrane</location>
    </subcellularLocation>
</comment>
<evidence type="ECO:0000256" key="3">
    <source>
        <dbReference type="ARBA" id="ARBA00022723"/>
    </source>
</evidence>
<feature type="domain" description="4Fe-4S ferredoxin-type" evidence="8">
    <location>
        <begin position="242"/>
        <end position="271"/>
    </location>
</feature>
<dbReference type="eggNOG" id="COG0348">
    <property type="taxonomic scope" value="Bacteria"/>
</dbReference>
<keyword evidence="10" id="KW-1185">Reference proteome</keyword>
<feature type="transmembrane region" description="Helical" evidence="7">
    <location>
        <begin position="199"/>
        <end position="218"/>
    </location>
</feature>
<dbReference type="GO" id="GO:0005886">
    <property type="term" value="C:plasma membrane"/>
    <property type="evidence" value="ECO:0007669"/>
    <property type="project" value="UniProtKB-SubCell"/>
</dbReference>
<dbReference type="PANTHER" id="PTHR30224">
    <property type="entry name" value="ELECTRON TRANSPORT PROTEIN"/>
    <property type="match status" value="1"/>
</dbReference>
<dbReference type="EMBL" id="HG934468">
    <property type="protein sequence ID" value="CDN30890.1"/>
    <property type="molecule type" value="Genomic_DNA"/>
</dbReference>
<feature type="transmembrane region" description="Helical" evidence="7">
    <location>
        <begin position="285"/>
        <end position="307"/>
    </location>
</feature>